<gene>
    <name evidence="2" type="ORF">ATK36_2044</name>
</gene>
<dbReference type="Pfam" id="PF06527">
    <property type="entry name" value="TniQ"/>
    <property type="match status" value="1"/>
</dbReference>
<dbReference type="AlphaFoldDB" id="A0A2A9F909"/>
<protein>
    <submittedName>
        <fullName evidence="2">TniQ protein</fullName>
    </submittedName>
</protein>
<name>A0A2A9F909_9PSEU</name>
<dbReference type="Proteomes" id="UP000243542">
    <property type="component" value="Unassembled WGS sequence"/>
</dbReference>
<evidence type="ECO:0000259" key="1">
    <source>
        <dbReference type="Pfam" id="PF06527"/>
    </source>
</evidence>
<keyword evidence="3" id="KW-1185">Reference proteome</keyword>
<reference evidence="2 3" key="1">
    <citation type="submission" date="2017-10" db="EMBL/GenBank/DDBJ databases">
        <title>Sequencing the genomes of 1000 actinobacteria strains.</title>
        <authorList>
            <person name="Klenk H.-P."/>
        </authorList>
    </citation>
    <scope>NUCLEOTIDE SEQUENCE [LARGE SCALE GENOMIC DNA]</scope>
    <source>
        <strain evidence="2 3">DSM 46092</strain>
    </source>
</reference>
<comment type="caution">
    <text evidence="2">The sequence shown here is derived from an EMBL/GenBank/DDBJ whole genome shotgun (WGS) entry which is preliminary data.</text>
</comment>
<dbReference type="InterPro" id="IPR009492">
    <property type="entry name" value="TniQ"/>
</dbReference>
<evidence type="ECO:0000313" key="3">
    <source>
        <dbReference type="Proteomes" id="UP000243542"/>
    </source>
</evidence>
<feature type="domain" description="TniQ" evidence="1">
    <location>
        <begin position="7"/>
        <end position="159"/>
    </location>
</feature>
<sequence length="642" mass="71402">MTVRPLPRSLDPLPLESLPGYLLRLAHRLDSWPGRIAELTGLATTRNNIIAGSHLFALRPAMAQTFATATRLSTMEVMALTLSSLADRYPPLDSAFSGRHRRINGIFVKENWVFSRATRHCPDCLAGDGSRIQQRHGGAWSLLWRLPAVFACPTHHRLLDHACPACGTAVRRRTTEHTRLLQLAWHGGLHPAQCRTPIPGPGGPRRIDVCGHRLDTPTSTGFCLDSGTHEELLSFQRRLLGYLRPDGPLAVVSVGQETLSQRYFVDLRILACLITASWPAARDLLTEQQALLLDTHVREARRQIQTVRQRGRAVREISFYDRPPLHAATCASLLAVADDITTADDPDTARDLLHPLLDAAPATRPWIRQFLVGDGYCSPGLQTALGLEIGTLHVIRRTGIRPRVPTPPPRPVHFGIQHIPQHLLPEWHEEYFANSFTAVKPRLLRRAAAALLAQMCAGGSPASAAQLLGIPREATLNAINSVDHSLPRRARRAFDTGLETLAARLNTATDLTDYGKRRHALQTWSLSPEEWEELTADLAQQHRHGGPDWGDGKRALASVWIWVRVTGGEHIFAPPIRSNPDQPRPGGVLPHYVNTRWQSINTRPSGHYNALRELLESYADALTISIDRHEFDPSRQHLVPQH</sequence>
<proteinExistence type="predicted"/>
<dbReference type="EMBL" id="PDJK01000002">
    <property type="protein sequence ID" value="PFG47032.1"/>
    <property type="molecule type" value="Genomic_DNA"/>
</dbReference>
<dbReference type="RefSeq" id="WP_098510999.1">
    <property type="nucleotide sequence ID" value="NZ_JBIAKZ010000022.1"/>
</dbReference>
<evidence type="ECO:0000313" key="2">
    <source>
        <dbReference type="EMBL" id="PFG47032.1"/>
    </source>
</evidence>
<organism evidence="2 3">
    <name type="scientific">Amycolatopsis sulphurea</name>
    <dbReference type="NCBI Taxonomy" id="76022"/>
    <lineage>
        <taxon>Bacteria</taxon>
        <taxon>Bacillati</taxon>
        <taxon>Actinomycetota</taxon>
        <taxon>Actinomycetes</taxon>
        <taxon>Pseudonocardiales</taxon>
        <taxon>Pseudonocardiaceae</taxon>
        <taxon>Amycolatopsis</taxon>
    </lineage>
</organism>
<accession>A0A2A9F909</accession>